<evidence type="ECO:0000313" key="2">
    <source>
        <dbReference type="EMBL" id="TCS71278.1"/>
    </source>
</evidence>
<dbReference type="SUPFAM" id="SSF52540">
    <property type="entry name" value="P-loop containing nucleoside triphosphate hydrolases"/>
    <property type="match status" value="1"/>
</dbReference>
<dbReference type="AlphaFoldDB" id="A0A4R3JUB5"/>
<evidence type="ECO:0000259" key="1">
    <source>
        <dbReference type="Pfam" id="PF13614"/>
    </source>
</evidence>
<dbReference type="Gene3D" id="3.40.50.300">
    <property type="entry name" value="P-loop containing nucleotide triphosphate hydrolases"/>
    <property type="match status" value="1"/>
</dbReference>
<reference evidence="2 3" key="1">
    <citation type="submission" date="2019-03" db="EMBL/GenBank/DDBJ databases">
        <title>Genomic Encyclopedia of Type Strains, Phase IV (KMG-IV): sequencing the most valuable type-strain genomes for metagenomic binning, comparative biology and taxonomic classification.</title>
        <authorList>
            <person name="Goeker M."/>
        </authorList>
    </citation>
    <scope>NUCLEOTIDE SEQUENCE [LARGE SCALE GENOMIC DNA]</scope>
    <source>
        <strain evidence="2 3">DSM 103923</strain>
    </source>
</reference>
<keyword evidence="3" id="KW-1185">Reference proteome</keyword>
<dbReference type="Proteomes" id="UP000295135">
    <property type="component" value="Unassembled WGS sequence"/>
</dbReference>
<organism evidence="2 3">
    <name type="scientific">Sulfuritortus calidifontis</name>
    <dbReference type="NCBI Taxonomy" id="1914471"/>
    <lineage>
        <taxon>Bacteria</taxon>
        <taxon>Pseudomonadati</taxon>
        <taxon>Pseudomonadota</taxon>
        <taxon>Betaproteobacteria</taxon>
        <taxon>Nitrosomonadales</taxon>
        <taxon>Thiobacillaceae</taxon>
        <taxon>Sulfuritortus</taxon>
    </lineage>
</organism>
<dbReference type="InterPro" id="IPR050678">
    <property type="entry name" value="DNA_Partitioning_ATPase"/>
</dbReference>
<dbReference type="InterPro" id="IPR027417">
    <property type="entry name" value="P-loop_NTPase"/>
</dbReference>
<dbReference type="PANTHER" id="PTHR13696:SF99">
    <property type="entry name" value="COBYRINIC ACID AC-DIAMIDE SYNTHASE"/>
    <property type="match status" value="1"/>
</dbReference>
<dbReference type="PANTHER" id="PTHR13696">
    <property type="entry name" value="P-LOOP CONTAINING NUCLEOSIDE TRIPHOSPHATE HYDROLASE"/>
    <property type="match status" value="1"/>
</dbReference>
<comment type="caution">
    <text evidence="2">The sequence shown here is derived from an EMBL/GenBank/DDBJ whole genome shotgun (WGS) entry which is preliminary data.</text>
</comment>
<dbReference type="Pfam" id="PF13614">
    <property type="entry name" value="AAA_31"/>
    <property type="match status" value="1"/>
</dbReference>
<feature type="domain" description="AAA" evidence="1">
    <location>
        <begin position="1"/>
        <end position="190"/>
    </location>
</feature>
<dbReference type="CDD" id="cd02042">
    <property type="entry name" value="ParAB_family"/>
    <property type="match status" value="1"/>
</dbReference>
<protein>
    <submittedName>
        <fullName evidence="2">Cellulose biosynthesis protein BcsQ</fullName>
    </submittedName>
</protein>
<evidence type="ECO:0000313" key="3">
    <source>
        <dbReference type="Proteomes" id="UP000295135"/>
    </source>
</evidence>
<dbReference type="OrthoDB" id="69313at2"/>
<proteinExistence type="predicted"/>
<dbReference type="EMBL" id="SLZY01000010">
    <property type="protein sequence ID" value="TCS71278.1"/>
    <property type="molecule type" value="Genomic_DNA"/>
</dbReference>
<dbReference type="InterPro" id="IPR025669">
    <property type="entry name" value="AAA_dom"/>
</dbReference>
<name>A0A4R3JUB5_9PROT</name>
<dbReference type="RefSeq" id="WP_126463157.1">
    <property type="nucleotide sequence ID" value="NZ_AP018721.1"/>
</dbReference>
<accession>A0A4R3JUB5</accession>
<gene>
    <name evidence="2" type="ORF">EDC61_1103</name>
</gene>
<sequence>MKTIAFFNNKGGVGKTSLVYHLAWMFADNGINTLAVDLDPQANLTAMFLDEDRLEILWPDDEHPDTVFGAIRPILRGVGDIAKPHVENIHPRLGLIAGDLGLSRFEDKLSDAWPRCHNRDESAFRTMSAFHRLVQDGADWGAELVLIDVGPNLGAINRSALIASDQVCLPLAPDLFSLQGLKNLGPTLREWRAIWSDLLSKAPADLSLPKGSMQPIGYIVMQHGILDSRPVKAYKRWMDRIPGIYRDAVLDEQNQSCPTVTEDPYCLSLLKHYRSLMPMAMEARKPIFFLKSADGAIGAHIEAVRSCYKDFHKLAGRIAATAGIAFGDMKDRTAR</sequence>